<evidence type="ECO:0000313" key="11">
    <source>
        <dbReference type="Proteomes" id="UP000321393"/>
    </source>
</evidence>
<evidence type="ECO:0000256" key="4">
    <source>
        <dbReference type="ARBA" id="ARBA00023242"/>
    </source>
</evidence>
<keyword evidence="4" id="KW-0539">Nucleus</keyword>
<dbReference type="GO" id="GO:0003700">
    <property type="term" value="F:DNA-binding transcription factor activity"/>
    <property type="evidence" value="ECO:0007669"/>
    <property type="project" value="InterPro"/>
</dbReference>
<sequence>MVKSAADRQGSSVAPFLKKLYDMVDDDSTNSIISWTSSNDSFTILDITQFSLHLLPKFFRGGFEGWLLSEGGFGGEELGKEFHIWGFPLSGYGLGFRKIDTDCWEFATDGFVKGQKHLLKSIYRRKNIQGTDQRKALQPRDNSEGQVELPDYSGLWKEVENLKIDKNAVMQELVKLKQHQETSENKLLLLRERLQGMEKNQQQMLSFLVMAVQSPGFLVQFLQPKEKSWRMADPSNMLEQISDDNQVPSNGMIVRYQRPLDELSTTLLPPVTGPGKQQESEPFPDGMKDFFLNSDFMKVLMDEKVCLDNHSQFVLPDVQDVAWEQLLLANPFSGNSENGRKVDHERRYTDSEDDELDMETIDTQTHEENSQDFELLIRQMEKCEDFEIQTRLDESYIENSNDVHLLTQQMDLLASDREILYETPDKMRTL</sequence>
<evidence type="ECO:0000313" key="10">
    <source>
        <dbReference type="EMBL" id="TYK20384.1"/>
    </source>
</evidence>
<dbReference type="InterPro" id="IPR036388">
    <property type="entry name" value="WH-like_DNA-bd_sf"/>
</dbReference>
<dbReference type="PANTHER" id="PTHR10015:SF325">
    <property type="entry name" value="HEAT STRESS TRANSCRIPTION FACTOR A-8"/>
    <property type="match status" value="1"/>
</dbReference>
<dbReference type="GO" id="GO:0034605">
    <property type="term" value="P:cellular response to heat"/>
    <property type="evidence" value="ECO:0007669"/>
    <property type="project" value="TreeGrafter"/>
</dbReference>
<dbReference type="EMBL" id="SSTE01017007">
    <property type="protein sequence ID" value="KAA0041024.1"/>
    <property type="molecule type" value="Genomic_DNA"/>
</dbReference>
<evidence type="ECO:0000259" key="8">
    <source>
        <dbReference type="SMART" id="SM00415"/>
    </source>
</evidence>
<evidence type="ECO:0000256" key="3">
    <source>
        <dbReference type="ARBA" id="ARBA00023125"/>
    </source>
</evidence>
<feature type="region of interest" description="Disordered" evidence="7">
    <location>
        <begin position="335"/>
        <end position="355"/>
    </location>
</feature>
<evidence type="ECO:0000256" key="6">
    <source>
        <dbReference type="SAM" id="Coils"/>
    </source>
</evidence>
<dbReference type="Gene3D" id="1.10.10.10">
    <property type="entry name" value="Winged helix-like DNA-binding domain superfamily/Winged helix DNA-binding domain"/>
    <property type="match status" value="1"/>
</dbReference>
<evidence type="ECO:0000256" key="2">
    <source>
        <dbReference type="ARBA" id="ARBA00023016"/>
    </source>
</evidence>
<dbReference type="AlphaFoldDB" id="A0A5D3DA47"/>
<comment type="similarity">
    <text evidence="5">Belongs to the HSF family.</text>
</comment>
<dbReference type="SMART" id="SM00415">
    <property type="entry name" value="HSF"/>
    <property type="match status" value="1"/>
</dbReference>
<dbReference type="Pfam" id="PF00447">
    <property type="entry name" value="HSF_DNA-bind"/>
    <property type="match status" value="1"/>
</dbReference>
<protein>
    <submittedName>
        <fullName evidence="10">Heat stress transcription factor A-8</fullName>
    </submittedName>
</protein>
<dbReference type="InterPro" id="IPR000232">
    <property type="entry name" value="HSF_DNA-bd"/>
</dbReference>
<dbReference type="Proteomes" id="UP000321393">
    <property type="component" value="Unassembled WGS sequence"/>
</dbReference>
<feature type="coiled-coil region" evidence="6">
    <location>
        <begin position="159"/>
        <end position="200"/>
    </location>
</feature>
<keyword evidence="2" id="KW-0346">Stress response</keyword>
<accession>A0A5D3DA47</accession>
<evidence type="ECO:0000313" key="9">
    <source>
        <dbReference type="EMBL" id="KAA0041024.1"/>
    </source>
</evidence>
<dbReference type="GO" id="GO:0005634">
    <property type="term" value="C:nucleus"/>
    <property type="evidence" value="ECO:0007669"/>
    <property type="project" value="UniProtKB-SubCell"/>
</dbReference>
<proteinExistence type="inferred from homology"/>
<dbReference type="InterPro" id="IPR036390">
    <property type="entry name" value="WH_DNA-bd_sf"/>
</dbReference>
<gene>
    <name evidence="10" type="ORF">E5676_scaffold228G00890</name>
    <name evidence="9" type="ORF">E6C27_scaffold125G002530</name>
</gene>
<dbReference type="EMBL" id="SSTD01006366">
    <property type="protein sequence ID" value="TYK20384.1"/>
    <property type="molecule type" value="Genomic_DNA"/>
</dbReference>
<evidence type="ECO:0000256" key="1">
    <source>
        <dbReference type="ARBA" id="ARBA00004123"/>
    </source>
</evidence>
<dbReference type="GO" id="GO:0000978">
    <property type="term" value="F:RNA polymerase II cis-regulatory region sequence-specific DNA binding"/>
    <property type="evidence" value="ECO:0007669"/>
    <property type="project" value="TreeGrafter"/>
</dbReference>
<dbReference type="SUPFAM" id="SSF46785">
    <property type="entry name" value="Winged helix' DNA-binding domain"/>
    <property type="match status" value="1"/>
</dbReference>
<comment type="subcellular location">
    <subcellularLocation>
        <location evidence="1">Nucleus</location>
    </subcellularLocation>
</comment>
<feature type="compositionally biased region" description="Basic and acidic residues" evidence="7">
    <location>
        <begin position="338"/>
        <end position="350"/>
    </location>
</feature>
<dbReference type="Proteomes" id="UP000321947">
    <property type="component" value="Unassembled WGS sequence"/>
</dbReference>
<evidence type="ECO:0000313" key="12">
    <source>
        <dbReference type="Proteomes" id="UP000321947"/>
    </source>
</evidence>
<name>A0A5D3DA47_CUCMM</name>
<evidence type="ECO:0000256" key="7">
    <source>
        <dbReference type="SAM" id="MobiDB-lite"/>
    </source>
</evidence>
<keyword evidence="3" id="KW-0238">DNA-binding</keyword>
<feature type="domain" description="HSF-type DNA-binding" evidence="8">
    <location>
        <begin position="12"/>
        <end position="125"/>
    </location>
</feature>
<dbReference type="GO" id="GO:0006357">
    <property type="term" value="P:regulation of transcription by RNA polymerase II"/>
    <property type="evidence" value="ECO:0007669"/>
    <property type="project" value="TreeGrafter"/>
</dbReference>
<dbReference type="OrthoDB" id="60033at2759"/>
<evidence type="ECO:0000256" key="5">
    <source>
        <dbReference type="RuleBase" id="RU004020"/>
    </source>
</evidence>
<organism evidence="10 12">
    <name type="scientific">Cucumis melo var. makuwa</name>
    <name type="common">Oriental melon</name>
    <dbReference type="NCBI Taxonomy" id="1194695"/>
    <lineage>
        <taxon>Eukaryota</taxon>
        <taxon>Viridiplantae</taxon>
        <taxon>Streptophyta</taxon>
        <taxon>Embryophyta</taxon>
        <taxon>Tracheophyta</taxon>
        <taxon>Spermatophyta</taxon>
        <taxon>Magnoliopsida</taxon>
        <taxon>eudicotyledons</taxon>
        <taxon>Gunneridae</taxon>
        <taxon>Pentapetalae</taxon>
        <taxon>rosids</taxon>
        <taxon>fabids</taxon>
        <taxon>Cucurbitales</taxon>
        <taxon>Cucurbitaceae</taxon>
        <taxon>Benincaseae</taxon>
        <taxon>Cucumis</taxon>
    </lineage>
</organism>
<reference evidence="11 12" key="1">
    <citation type="submission" date="2019-08" db="EMBL/GenBank/DDBJ databases">
        <title>Draft genome sequences of two oriental melons (Cucumis melo L. var makuwa).</title>
        <authorList>
            <person name="Kwon S.-Y."/>
        </authorList>
    </citation>
    <scope>NUCLEOTIDE SEQUENCE [LARGE SCALE GENOMIC DNA]</scope>
    <source>
        <strain evidence="12">cv. Chang Bougi</strain>
        <strain evidence="11">cv. SW 3</strain>
        <tissue evidence="10">Leaf</tissue>
    </source>
</reference>
<dbReference type="PANTHER" id="PTHR10015">
    <property type="entry name" value="HEAT SHOCK TRANSCRIPTION FACTOR"/>
    <property type="match status" value="1"/>
</dbReference>
<keyword evidence="6" id="KW-0175">Coiled coil</keyword>
<comment type="caution">
    <text evidence="10">The sequence shown here is derived from an EMBL/GenBank/DDBJ whole genome shotgun (WGS) entry which is preliminary data.</text>
</comment>